<dbReference type="EMBL" id="VFSV01000052">
    <property type="protein sequence ID" value="TRD15213.1"/>
    <property type="molecule type" value="Genomic_DNA"/>
</dbReference>
<dbReference type="AlphaFoldDB" id="A0A547PM73"/>
<reference evidence="4 5" key="1">
    <citation type="submission" date="2019-06" db="EMBL/GenBank/DDBJ databases">
        <title>Paenimaribius caenipelagi gen. nov., sp. nov., isolated from a tidal flat.</title>
        <authorList>
            <person name="Yoon J.-H."/>
        </authorList>
    </citation>
    <scope>NUCLEOTIDE SEQUENCE [LARGE SCALE GENOMIC DNA]</scope>
    <source>
        <strain evidence="4 5">JBTF-M29</strain>
    </source>
</reference>
<feature type="compositionally biased region" description="Low complexity" evidence="2">
    <location>
        <begin position="125"/>
        <end position="134"/>
    </location>
</feature>
<protein>
    <submittedName>
        <fullName evidence="4">IS110 family transposase</fullName>
    </submittedName>
</protein>
<dbReference type="InterPro" id="IPR003346">
    <property type="entry name" value="Transposase_20"/>
</dbReference>
<evidence type="ECO:0000313" key="5">
    <source>
        <dbReference type="Proteomes" id="UP000318590"/>
    </source>
</evidence>
<dbReference type="GO" id="GO:0006313">
    <property type="term" value="P:DNA transposition"/>
    <property type="evidence" value="ECO:0007669"/>
    <property type="project" value="InterPro"/>
</dbReference>
<evidence type="ECO:0000256" key="2">
    <source>
        <dbReference type="SAM" id="MobiDB-lite"/>
    </source>
</evidence>
<evidence type="ECO:0000313" key="4">
    <source>
        <dbReference type="EMBL" id="TRD15213.1"/>
    </source>
</evidence>
<feature type="coiled-coil region" evidence="1">
    <location>
        <begin position="35"/>
        <end position="62"/>
    </location>
</feature>
<dbReference type="InterPro" id="IPR047650">
    <property type="entry name" value="Transpos_IS110"/>
</dbReference>
<dbReference type="Pfam" id="PF02371">
    <property type="entry name" value="Transposase_20"/>
    <property type="match status" value="1"/>
</dbReference>
<feature type="region of interest" description="Disordered" evidence="2">
    <location>
        <begin position="125"/>
        <end position="164"/>
    </location>
</feature>
<dbReference type="PANTHER" id="PTHR33055:SF13">
    <property type="entry name" value="TRANSPOSASE"/>
    <property type="match status" value="1"/>
</dbReference>
<dbReference type="OrthoDB" id="8261795at2"/>
<dbReference type="PANTHER" id="PTHR33055">
    <property type="entry name" value="TRANSPOSASE FOR INSERTION SEQUENCE ELEMENT IS1111A"/>
    <property type="match status" value="1"/>
</dbReference>
<dbReference type="GO" id="GO:0004803">
    <property type="term" value="F:transposase activity"/>
    <property type="evidence" value="ECO:0007669"/>
    <property type="project" value="InterPro"/>
</dbReference>
<name>A0A547PM73_9RHOB</name>
<dbReference type="GO" id="GO:0003677">
    <property type="term" value="F:DNA binding"/>
    <property type="evidence" value="ECO:0007669"/>
    <property type="project" value="InterPro"/>
</dbReference>
<sequence>MMNDLRELHVARLALVKERTAASNRASAAQNNVLKRQSKARLAFIERQLSELEEAITGLIAADPNLSARRDILTSIPGIGLVTAHMLLIEMPEQAASLAGLAPFTRRSGKWTAICNLHARIGRSQVQRRSQAQVPSLAGQGKTTKTRHHGSHAQTHPARQRPVA</sequence>
<evidence type="ECO:0000256" key="1">
    <source>
        <dbReference type="SAM" id="Coils"/>
    </source>
</evidence>
<keyword evidence="5" id="KW-1185">Reference proteome</keyword>
<feature type="domain" description="Transposase IS116/IS110/IS902 C-terminal" evidence="3">
    <location>
        <begin position="71"/>
        <end position="128"/>
    </location>
</feature>
<comment type="caution">
    <text evidence="4">The sequence shown here is derived from an EMBL/GenBank/DDBJ whole genome shotgun (WGS) entry which is preliminary data.</text>
</comment>
<gene>
    <name evidence="4" type="ORF">FEV53_17485</name>
</gene>
<evidence type="ECO:0000259" key="3">
    <source>
        <dbReference type="Pfam" id="PF02371"/>
    </source>
</evidence>
<proteinExistence type="predicted"/>
<keyword evidence="1" id="KW-0175">Coiled coil</keyword>
<accession>A0A547PM73</accession>
<organism evidence="4 5">
    <name type="scientific">Palleronia caenipelagi</name>
    <dbReference type="NCBI Taxonomy" id="2489174"/>
    <lineage>
        <taxon>Bacteria</taxon>
        <taxon>Pseudomonadati</taxon>
        <taxon>Pseudomonadota</taxon>
        <taxon>Alphaproteobacteria</taxon>
        <taxon>Rhodobacterales</taxon>
        <taxon>Roseobacteraceae</taxon>
        <taxon>Palleronia</taxon>
    </lineage>
</organism>
<dbReference type="Proteomes" id="UP000318590">
    <property type="component" value="Unassembled WGS sequence"/>
</dbReference>